<keyword evidence="1" id="KW-0472">Membrane</keyword>
<keyword evidence="1" id="KW-0812">Transmembrane</keyword>
<reference evidence="2" key="1">
    <citation type="submission" date="2023-10" db="EMBL/GenBank/DDBJ databases">
        <title>Genome assembly of Pristionchus species.</title>
        <authorList>
            <person name="Yoshida K."/>
            <person name="Sommer R.J."/>
        </authorList>
    </citation>
    <scope>NUCLEOTIDE SEQUENCE</scope>
    <source>
        <strain evidence="2">RS0144</strain>
    </source>
</reference>
<feature type="transmembrane region" description="Helical" evidence="1">
    <location>
        <begin position="27"/>
        <end position="44"/>
    </location>
</feature>
<protein>
    <submittedName>
        <fullName evidence="2">Uncharacterized protein</fullName>
    </submittedName>
</protein>
<proteinExistence type="predicted"/>
<name>A0AAV5TZH2_9BILA</name>
<feature type="transmembrane region" description="Helical" evidence="1">
    <location>
        <begin position="71"/>
        <end position="93"/>
    </location>
</feature>
<keyword evidence="1" id="KW-1133">Transmembrane helix</keyword>
<sequence>MDPINLIEMLLVLVGAFAVFKEIRGLILLYIGIIAASTVLGIVYELDQATDEPKLGSRDTRGPPSEDQPDFLSTAIECLIGAVVSFFFLRVLLNLSKFIKDRETAQPLPVVYKAAPSAPEFD</sequence>
<comment type="caution">
    <text evidence="2">The sequence shown here is derived from an EMBL/GenBank/DDBJ whole genome shotgun (WGS) entry which is preliminary data.</text>
</comment>
<feature type="transmembrane region" description="Helical" evidence="1">
    <location>
        <begin position="6"/>
        <end position="20"/>
    </location>
</feature>
<evidence type="ECO:0000313" key="2">
    <source>
        <dbReference type="EMBL" id="GMS99929.1"/>
    </source>
</evidence>
<dbReference type="AlphaFoldDB" id="A0AAV5TZH2"/>
<evidence type="ECO:0000313" key="3">
    <source>
        <dbReference type="Proteomes" id="UP001432027"/>
    </source>
</evidence>
<organism evidence="2 3">
    <name type="scientific">Pristionchus entomophagus</name>
    <dbReference type="NCBI Taxonomy" id="358040"/>
    <lineage>
        <taxon>Eukaryota</taxon>
        <taxon>Metazoa</taxon>
        <taxon>Ecdysozoa</taxon>
        <taxon>Nematoda</taxon>
        <taxon>Chromadorea</taxon>
        <taxon>Rhabditida</taxon>
        <taxon>Rhabditina</taxon>
        <taxon>Diplogasteromorpha</taxon>
        <taxon>Diplogasteroidea</taxon>
        <taxon>Neodiplogasteridae</taxon>
        <taxon>Pristionchus</taxon>
    </lineage>
</organism>
<keyword evidence="3" id="KW-1185">Reference proteome</keyword>
<evidence type="ECO:0000256" key="1">
    <source>
        <dbReference type="SAM" id="Phobius"/>
    </source>
</evidence>
<gene>
    <name evidence="2" type="ORF">PENTCL1PPCAC_22104</name>
</gene>
<dbReference type="Proteomes" id="UP001432027">
    <property type="component" value="Unassembled WGS sequence"/>
</dbReference>
<dbReference type="EMBL" id="BTSX01000005">
    <property type="protein sequence ID" value="GMS99929.1"/>
    <property type="molecule type" value="Genomic_DNA"/>
</dbReference>
<accession>A0AAV5TZH2</accession>